<keyword evidence="5" id="KW-0274">FAD</keyword>
<dbReference type="InterPro" id="IPR002938">
    <property type="entry name" value="FAD-bd"/>
</dbReference>
<proteinExistence type="inferred from homology"/>
<reference evidence="9 10" key="1">
    <citation type="submission" date="2019-03" db="EMBL/GenBank/DDBJ databases">
        <title>The complete genome sequence of Neokomagataea sp. Jb2 NBRC113641.</title>
        <authorList>
            <person name="Chua K.-O."/>
            <person name="Chan K.-G."/>
            <person name="See-Too W.-S."/>
        </authorList>
    </citation>
    <scope>NUCLEOTIDE SEQUENCE [LARGE SCALE GENOMIC DNA]</scope>
    <source>
        <strain evidence="9 10">Jb2</strain>
    </source>
</reference>
<evidence type="ECO:0000256" key="6">
    <source>
        <dbReference type="ARBA" id="ARBA00023002"/>
    </source>
</evidence>
<evidence type="ECO:0000256" key="2">
    <source>
        <dbReference type="ARBA" id="ARBA00004749"/>
    </source>
</evidence>
<dbReference type="RefSeq" id="WP_165600381.1">
    <property type="nucleotide sequence ID" value="NZ_SORZ01000001.1"/>
</dbReference>
<dbReference type="UniPathway" id="UPA00232"/>
<evidence type="ECO:0000256" key="1">
    <source>
        <dbReference type="ARBA" id="ARBA00001974"/>
    </source>
</evidence>
<dbReference type="Pfam" id="PF01494">
    <property type="entry name" value="FAD_binding_3"/>
    <property type="match status" value="1"/>
</dbReference>
<dbReference type="InterPro" id="IPR010971">
    <property type="entry name" value="UbiH/COQ6"/>
</dbReference>
<evidence type="ECO:0000256" key="3">
    <source>
        <dbReference type="ARBA" id="ARBA00005349"/>
    </source>
</evidence>
<dbReference type="PANTHER" id="PTHR43876">
    <property type="entry name" value="UBIQUINONE BIOSYNTHESIS MONOOXYGENASE COQ6, MITOCHONDRIAL"/>
    <property type="match status" value="1"/>
</dbReference>
<evidence type="ECO:0000313" key="9">
    <source>
        <dbReference type="EMBL" id="TPW36024.1"/>
    </source>
</evidence>
<dbReference type="NCBIfam" id="NF006593">
    <property type="entry name" value="PRK09126.1"/>
    <property type="match status" value="1"/>
</dbReference>
<dbReference type="InterPro" id="IPR051205">
    <property type="entry name" value="UbiH/COQ6_monooxygenase"/>
</dbReference>
<accession>A0A506URP6</accession>
<gene>
    <name evidence="9" type="primary">ubiM</name>
    <name evidence="9" type="ORF">E3202_03745</name>
</gene>
<feature type="domain" description="FAD-binding" evidence="8">
    <location>
        <begin position="19"/>
        <end position="364"/>
    </location>
</feature>
<dbReference type="GO" id="GO:0004497">
    <property type="term" value="F:monooxygenase activity"/>
    <property type="evidence" value="ECO:0007669"/>
    <property type="project" value="UniProtKB-KW"/>
</dbReference>
<keyword evidence="4" id="KW-0285">Flavoprotein</keyword>
<dbReference type="InterPro" id="IPR036188">
    <property type="entry name" value="FAD/NAD-bd_sf"/>
</dbReference>
<protein>
    <submittedName>
        <fullName evidence="9">5-demethoxyubiquinol-8 5-hydroxylase UbiM</fullName>
    </submittedName>
</protein>
<dbReference type="EMBL" id="SORZ01000001">
    <property type="protein sequence ID" value="TPW36024.1"/>
    <property type="molecule type" value="Genomic_DNA"/>
</dbReference>
<comment type="cofactor">
    <cofactor evidence="1">
        <name>FAD</name>
        <dbReference type="ChEBI" id="CHEBI:57692"/>
    </cofactor>
</comment>
<comment type="similarity">
    <text evidence="3">Belongs to the UbiH/COQ6 family.</text>
</comment>
<dbReference type="PANTHER" id="PTHR43876:SF25">
    <property type="entry name" value="MONOOXYGENASE NMA2164"/>
    <property type="match status" value="1"/>
</dbReference>
<evidence type="ECO:0000256" key="7">
    <source>
        <dbReference type="ARBA" id="ARBA00023033"/>
    </source>
</evidence>
<name>A0A506URP6_9PROT</name>
<dbReference type="Gene3D" id="3.50.50.60">
    <property type="entry name" value="FAD/NAD(P)-binding domain"/>
    <property type="match status" value="2"/>
</dbReference>
<comment type="caution">
    <text evidence="9">The sequence shown here is derived from an EMBL/GenBank/DDBJ whole genome shotgun (WGS) entry which is preliminary data.</text>
</comment>
<dbReference type="Proteomes" id="UP000315037">
    <property type="component" value="Unassembled WGS sequence"/>
</dbReference>
<dbReference type="NCBIfam" id="TIGR01988">
    <property type="entry name" value="Ubi-OHases"/>
    <property type="match status" value="1"/>
</dbReference>
<dbReference type="SUPFAM" id="SSF51905">
    <property type="entry name" value="FAD/NAD(P)-binding domain"/>
    <property type="match status" value="1"/>
</dbReference>
<keyword evidence="7" id="KW-0503">Monooxygenase</keyword>
<dbReference type="AlphaFoldDB" id="A0A506URP6"/>
<dbReference type="PRINTS" id="PR00420">
    <property type="entry name" value="RNGMNOXGNASE"/>
</dbReference>
<comment type="pathway">
    <text evidence="2">Cofactor biosynthesis; ubiquinone biosynthesis.</text>
</comment>
<dbReference type="GO" id="GO:0006744">
    <property type="term" value="P:ubiquinone biosynthetic process"/>
    <property type="evidence" value="ECO:0007669"/>
    <property type="project" value="UniProtKB-UniPathway"/>
</dbReference>
<dbReference type="GO" id="GO:0016705">
    <property type="term" value="F:oxidoreductase activity, acting on paired donors, with incorporation or reduction of molecular oxygen"/>
    <property type="evidence" value="ECO:0007669"/>
    <property type="project" value="InterPro"/>
</dbReference>
<evidence type="ECO:0000313" key="10">
    <source>
        <dbReference type="Proteomes" id="UP000315037"/>
    </source>
</evidence>
<organism evidence="9 10">
    <name type="scientific">Oecophyllibacter saccharovorans</name>
    <dbReference type="NCBI Taxonomy" id="2558360"/>
    <lineage>
        <taxon>Bacteria</taxon>
        <taxon>Pseudomonadati</taxon>
        <taxon>Pseudomonadota</taxon>
        <taxon>Alphaproteobacteria</taxon>
        <taxon>Acetobacterales</taxon>
        <taxon>Acetobacteraceae</taxon>
        <taxon>Oecophyllibacter</taxon>
    </lineage>
</organism>
<evidence type="ECO:0000256" key="5">
    <source>
        <dbReference type="ARBA" id="ARBA00022827"/>
    </source>
</evidence>
<evidence type="ECO:0000256" key="4">
    <source>
        <dbReference type="ARBA" id="ARBA00022630"/>
    </source>
</evidence>
<evidence type="ECO:0000259" key="8">
    <source>
        <dbReference type="Pfam" id="PF01494"/>
    </source>
</evidence>
<keyword evidence="6" id="KW-0560">Oxidoreductase</keyword>
<sequence>MTKSSPSSQAAPASTGNEFDIVIAGGGPAGLAAALSCARDGWRVCVVERAPESVLADPSFDGREIALTHHTRHWMEKTGVWPEIPPDAVCPLRVARVESGDATESPLLFRAEDAGPEGGDGPLGYLVANHHIRRALYRRVAATPEITLLCGRSVSGFTPRRQEVSIQLDEPAGIDGAAPGKELKARLLVGADGRFSRVRDMAGIGAIVHDFGMDILVCRMRHQPSHEETALQWFDERQTIALLPVAPDGKPGSVSSLVLTLPPEEIARLKAASPEEFSTEITRRTHRRLGELSLESPRITYPLKAVYAHRFHGPRLALIGDAAVGMHPITAHGFNFGIKAQEFLADALSAGSGDPGDPRALAAFARRLRRETAPLFAATNAIAVAYTRDEAPFLLARKLGLRLADRLVPFKRRVTRMLMDPQP</sequence>
<dbReference type="GO" id="GO:0071949">
    <property type="term" value="F:FAD binding"/>
    <property type="evidence" value="ECO:0007669"/>
    <property type="project" value="InterPro"/>
</dbReference>
<keyword evidence="10" id="KW-1185">Reference proteome</keyword>